<sequence length="71" mass="8194">MATVFCVRLPARTRALVCCVCAFPHIIGNSFPFSYPFQKVHMQPPPRTHQTDKVKTFPRRFRFAGTRTPVE</sequence>
<organism evidence="1">
    <name type="scientific">Anopheles darlingi</name>
    <name type="common">Mosquito</name>
    <dbReference type="NCBI Taxonomy" id="43151"/>
    <lineage>
        <taxon>Eukaryota</taxon>
        <taxon>Metazoa</taxon>
        <taxon>Ecdysozoa</taxon>
        <taxon>Arthropoda</taxon>
        <taxon>Hexapoda</taxon>
        <taxon>Insecta</taxon>
        <taxon>Pterygota</taxon>
        <taxon>Neoptera</taxon>
        <taxon>Endopterygota</taxon>
        <taxon>Diptera</taxon>
        <taxon>Nematocera</taxon>
        <taxon>Culicoidea</taxon>
        <taxon>Culicidae</taxon>
        <taxon>Anophelinae</taxon>
        <taxon>Anopheles</taxon>
    </lineage>
</organism>
<evidence type="ECO:0000313" key="1">
    <source>
        <dbReference type="EMBL" id="MBW74063.1"/>
    </source>
</evidence>
<name>A0A2M4D906_ANODA</name>
<dbReference type="EMBL" id="GGFL01009885">
    <property type="protein sequence ID" value="MBW74063.1"/>
    <property type="molecule type" value="Transcribed_RNA"/>
</dbReference>
<accession>A0A2M4D906</accession>
<reference evidence="1" key="1">
    <citation type="submission" date="2018-01" db="EMBL/GenBank/DDBJ databases">
        <title>An insight into the sialome of Amazonian anophelines.</title>
        <authorList>
            <person name="Ribeiro J.M."/>
            <person name="Scarpassa V."/>
            <person name="Calvo E."/>
        </authorList>
    </citation>
    <scope>NUCLEOTIDE SEQUENCE</scope>
</reference>
<proteinExistence type="predicted"/>
<dbReference type="AlphaFoldDB" id="A0A2M4D906"/>
<protein>
    <submittedName>
        <fullName evidence="1">Putative secreted protein</fullName>
    </submittedName>
</protein>